<protein>
    <submittedName>
        <fullName evidence="1">Uncharacterized protein</fullName>
    </submittedName>
</protein>
<dbReference type="Proteomes" id="UP001549251">
    <property type="component" value="Unassembled WGS sequence"/>
</dbReference>
<keyword evidence="2" id="KW-1185">Reference proteome</keyword>
<evidence type="ECO:0000313" key="2">
    <source>
        <dbReference type="Proteomes" id="UP001549251"/>
    </source>
</evidence>
<comment type="caution">
    <text evidence="1">The sequence shown here is derived from an EMBL/GenBank/DDBJ whole genome shotgun (WGS) entry which is preliminary data.</text>
</comment>
<accession>A0ABV2PXK1</accession>
<reference evidence="1 2" key="1">
    <citation type="submission" date="2024-06" db="EMBL/GenBank/DDBJ databases">
        <title>Sorghum-associated microbial communities from plants grown in Nebraska, USA.</title>
        <authorList>
            <person name="Schachtman D."/>
        </authorList>
    </citation>
    <scope>NUCLEOTIDE SEQUENCE [LARGE SCALE GENOMIC DNA]</scope>
    <source>
        <strain evidence="1 2">1757</strain>
    </source>
</reference>
<evidence type="ECO:0000313" key="1">
    <source>
        <dbReference type="EMBL" id="MET4569767.1"/>
    </source>
</evidence>
<proteinExistence type="predicted"/>
<dbReference type="EMBL" id="JBEPSD010000001">
    <property type="protein sequence ID" value="MET4569767.1"/>
    <property type="molecule type" value="Genomic_DNA"/>
</dbReference>
<sequence>MHLVPETKKAAPCAAFFVVREPAIQCVALLVAGAGVETLAMALGENLPP</sequence>
<name>A0ABV2PXK1_9GAMM</name>
<organism evidence="1 2">
    <name type="scientific">Rhodanobacter soli</name>
    <dbReference type="NCBI Taxonomy" id="590609"/>
    <lineage>
        <taxon>Bacteria</taxon>
        <taxon>Pseudomonadati</taxon>
        <taxon>Pseudomonadota</taxon>
        <taxon>Gammaproteobacteria</taxon>
        <taxon>Lysobacterales</taxon>
        <taxon>Rhodanobacteraceae</taxon>
        <taxon>Rhodanobacter</taxon>
    </lineage>
</organism>
<gene>
    <name evidence="1" type="ORF">ABIE04_002094</name>
</gene>